<dbReference type="InterPro" id="IPR054831">
    <property type="entry name" value="UPF0122_fam_protein"/>
</dbReference>
<evidence type="ECO:0000256" key="1">
    <source>
        <dbReference type="ARBA" id="ARBA00008720"/>
    </source>
</evidence>
<dbReference type="HAMAP" id="MF_00245">
    <property type="entry name" value="UPF0122"/>
    <property type="match status" value="1"/>
</dbReference>
<name>A0A133PP71_9FIRM</name>
<protein>
    <recommendedName>
        <fullName evidence="3">UPF0122 protein HMPREF3229_00897</fullName>
    </recommendedName>
</protein>
<dbReference type="PATRIC" id="fig|54005.3.peg.882"/>
<evidence type="ECO:0000256" key="2">
    <source>
        <dbReference type="ARBA" id="ARBA00024764"/>
    </source>
</evidence>
<gene>
    <name evidence="5" type="ORF">HMPREF3229_00897</name>
</gene>
<dbReference type="Proteomes" id="UP000070174">
    <property type="component" value="Unassembled WGS sequence"/>
</dbReference>
<dbReference type="EMBL" id="LRQE01000025">
    <property type="protein sequence ID" value="KXA30434.1"/>
    <property type="molecule type" value="Genomic_DNA"/>
</dbReference>
<feature type="coiled-coil region" evidence="4">
    <location>
        <begin position="48"/>
        <end position="106"/>
    </location>
</feature>
<dbReference type="InterPro" id="IPR036388">
    <property type="entry name" value="WH-like_DNA-bd_sf"/>
</dbReference>
<dbReference type="InterPro" id="IPR007394">
    <property type="entry name" value="UPF0122"/>
</dbReference>
<comment type="similarity">
    <text evidence="1 3">Belongs to the UPF0122 family.</text>
</comment>
<comment type="function">
    <text evidence="2 3">Might take part in the signal recognition particle (SRP) pathway. This is inferred from the conservation of its genetic proximity to ftsY/ffh. May be a regulatory protein.</text>
</comment>
<dbReference type="AlphaFoldDB" id="A0A133PP71"/>
<dbReference type="PANTHER" id="PTHR40083:SF1">
    <property type="entry name" value="UPF0122 PROTEIN YLXM"/>
    <property type="match status" value="1"/>
</dbReference>
<dbReference type="SUPFAM" id="SSF88659">
    <property type="entry name" value="Sigma3 and sigma4 domains of RNA polymerase sigma factors"/>
    <property type="match status" value="1"/>
</dbReference>
<reference evidence="5 6" key="1">
    <citation type="submission" date="2016-01" db="EMBL/GenBank/DDBJ databases">
        <authorList>
            <person name="Oliw E.H."/>
        </authorList>
    </citation>
    <scope>NUCLEOTIDE SEQUENCE [LARGE SCALE GENOMIC DNA]</scope>
    <source>
        <strain evidence="5 6">CMW7756A</strain>
    </source>
</reference>
<dbReference type="PANTHER" id="PTHR40083">
    <property type="entry name" value="UPF0122 PROTEIN CBO2450/CLC_2298"/>
    <property type="match status" value="1"/>
</dbReference>
<dbReference type="InterPro" id="IPR013324">
    <property type="entry name" value="RNA_pol_sigma_r3/r4-like"/>
</dbReference>
<evidence type="ECO:0000313" key="6">
    <source>
        <dbReference type="Proteomes" id="UP000070174"/>
    </source>
</evidence>
<proteinExistence type="inferred from homology"/>
<keyword evidence="4" id="KW-0175">Coiled coil</keyword>
<evidence type="ECO:0000256" key="3">
    <source>
        <dbReference type="HAMAP-Rule" id="MF_00245"/>
    </source>
</evidence>
<dbReference type="RefSeq" id="WP_005956784.1">
    <property type="nucleotide sequence ID" value="NZ_CABJAL010000002.1"/>
</dbReference>
<accession>A0A133PP71</accession>
<dbReference type="Pfam" id="PF04297">
    <property type="entry name" value="UPF0122"/>
    <property type="match status" value="1"/>
</dbReference>
<comment type="caution">
    <text evidence="5">The sequence shown here is derived from an EMBL/GenBank/DDBJ whole genome shotgun (WGS) entry which is preliminary data.</text>
</comment>
<evidence type="ECO:0000256" key="4">
    <source>
        <dbReference type="SAM" id="Coils"/>
    </source>
</evidence>
<sequence>MNEKFFRMNSLLDFYGKLLTEKQMKAALMYYVYDCTINEISSELNISKQAVFDNLKRAENNLEEFEAKLELIKNAKKEEANKEIKNEKIERILESIEKESLSENNNLKIKELREILFD</sequence>
<dbReference type="NCBIfam" id="NF045758">
    <property type="entry name" value="YlxM"/>
    <property type="match status" value="1"/>
</dbReference>
<dbReference type="Gene3D" id="1.10.10.10">
    <property type="entry name" value="Winged helix-like DNA-binding domain superfamily/Winged helix DNA-binding domain"/>
    <property type="match status" value="1"/>
</dbReference>
<evidence type="ECO:0000313" key="5">
    <source>
        <dbReference type="EMBL" id="KXA30434.1"/>
    </source>
</evidence>
<organism evidence="5">
    <name type="scientific">Peptoniphilus harei</name>
    <dbReference type="NCBI Taxonomy" id="54005"/>
    <lineage>
        <taxon>Bacteria</taxon>
        <taxon>Bacillati</taxon>
        <taxon>Bacillota</taxon>
        <taxon>Tissierellia</taxon>
        <taxon>Tissierellales</taxon>
        <taxon>Peptoniphilaceae</taxon>
        <taxon>Peptoniphilus</taxon>
    </lineage>
</organism>